<gene>
    <name evidence="1" type="ORF">ECPE_LOCUS12364</name>
</gene>
<keyword evidence="2" id="KW-1185">Reference proteome</keyword>
<dbReference type="Proteomes" id="UP000272942">
    <property type="component" value="Unassembled WGS sequence"/>
</dbReference>
<dbReference type="OrthoDB" id="8251209at2759"/>
<reference evidence="3" key="1">
    <citation type="submission" date="2016-06" db="UniProtKB">
        <authorList>
            <consortium name="WormBaseParasite"/>
        </authorList>
    </citation>
    <scope>IDENTIFICATION</scope>
</reference>
<dbReference type="WBParaSite" id="ECPE_0001240001-mRNA-1">
    <property type="protein sequence ID" value="ECPE_0001240001-mRNA-1"/>
    <property type="gene ID" value="ECPE_0001240001"/>
</dbReference>
<dbReference type="EMBL" id="UZAN01052704">
    <property type="protein sequence ID" value="VDP89636.1"/>
    <property type="molecule type" value="Genomic_DNA"/>
</dbReference>
<accession>A0A183AZH9</accession>
<name>A0A183AZH9_9TREM</name>
<evidence type="ECO:0000313" key="1">
    <source>
        <dbReference type="EMBL" id="VDP89636.1"/>
    </source>
</evidence>
<evidence type="ECO:0000313" key="2">
    <source>
        <dbReference type="Proteomes" id="UP000272942"/>
    </source>
</evidence>
<evidence type="ECO:0000313" key="3">
    <source>
        <dbReference type="WBParaSite" id="ECPE_0001240001-mRNA-1"/>
    </source>
</evidence>
<organism evidence="3">
    <name type="scientific">Echinostoma caproni</name>
    <dbReference type="NCBI Taxonomy" id="27848"/>
    <lineage>
        <taxon>Eukaryota</taxon>
        <taxon>Metazoa</taxon>
        <taxon>Spiralia</taxon>
        <taxon>Lophotrochozoa</taxon>
        <taxon>Platyhelminthes</taxon>
        <taxon>Trematoda</taxon>
        <taxon>Digenea</taxon>
        <taxon>Plagiorchiida</taxon>
        <taxon>Echinostomata</taxon>
        <taxon>Echinostomatoidea</taxon>
        <taxon>Echinostomatidae</taxon>
        <taxon>Echinostoma</taxon>
    </lineage>
</organism>
<sequence length="290" mass="31649">MTTLSPNELPDLEKFLSVAGIELPHPWEVTSLSSVILNALIPTSVDSRSIRTCIAARDLALGILMDMSCCSLSADAAKIRGFKQCVLQDIFSRLQEYLSEELSGISFRAVSAVTHALALILELIRNATGSHARSMLSHVACLSSILAVLKTAETVLIHNPVLFTLHEDGTECHLTGQILTWLVVMVKLVLRGLRTLSKTLYTVEQSSETLTMRLQLSSLIQTLIYSSPHASTFVEDAGVVPPVRFLLRRSVQVNPSDENDNYNMLSDSDQAVDALRLLLLLGLDLAAHSG</sequence>
<proteinExistence type="predicted"/>
<dbReference type="AlphaFoldDB" id="A0A183AZH9"/>
<reference evidence="1 2" key="2">
    <citation type="submission" date="2018-11" db="EMBL/GenBank/DDBJ databases">
        <authorList>
            <consortium name="Pathogen Informatics"/>
        </authorList>
    </citation>
    <scope>NUCLEOTIDE SEQUENCE [LARGE SCALE GENOMIC DNA]</scope>
    <source>
        <strain evidence="1 2">Egypt</strain>
    </source>
</reference>
<protein>
    <submittedName>
        <fullName evidence="3">DUF908 domain-containing protein</fullName>
    </submittedName>
</protein>